<name>A0A5C7FRG0_9BACT</name>
<dbReference type="PANTHER" id="PTHR21174">
    <property type="match status" value="1"/>
</dbReference>
<dbReference type="OrthoDB" id="9808993at2"/>
<dbReference type="RefSeq" id="WP_147929724.1">
    <property type="nucleotide sequence ID" value="NZ_VOXD01000006.1"/>
</dbReference>
<dbReference type="PANTHER" id="PTHR21174:SF0">
    <property type="entry name" value="HD PHOSPHOHYDROLASE FAMILY PROTEIN-RELATED"/>
    <property type="match status" value="1"/>
</dbReference>
<dbReference type="Proteomes" id="UP000321907">
    <property type="component" value="Unassembled WGS sequence"/>
</dbReference>
<comment type="caution">
    <text evidence="1">The sequence shown here is derived from an EMBL/GenBank/DDBJ whole genome shotgun (WGS) entry which is preliminary data.</text>
</comment>
<dbReference type="InterPro" id="IPR009218">
    <property type="entry name" value="HD_phosphohydro"/>
</dbReference>
<dbReference type="SUPFAM" id="SSF109604">
    <property type="entry name" value="HD-domain/PDEase-like"/>
    <property type="match status" value="1"/>
</dbReference>
<accession>A0A5C7FRG0</accession>
<organism evidence="1 2">
    <name type="scientific">Neolewinella aurantiaca</name>
    <dbReference type="NCBI Taxonomy" id="2602767"/>
    <lineage>
        <taxon>Bacteria</taxon>
        <taxon>Pseudomonadati</taxon>
        <taxon>Bacteroidota</taxon>
        <taxon>Saprospiria</taxon>
        <taxon>Saprospirales</taxon>
        <taxon>Lewinellaceae</taxon>
        <taxon>Neolewinella</taxon>
    </lineage>
</organism>
<dbReference type="AlphaFoldDB" id="A0A5C7FRG0"/>
<evidence type="ECO:0000313" key="1">
    <source>
        <dbReference type="EMBL" id="TXF90552.1"/>
    </source>
</evidence>
<sequence length="201" mass="22425">MKPAHYFAACIKGLEPALSGEWSAIAKAYDGRAYHNFNHLEEMLGHLPCLLPSPAPAAEPVFGIALIYHDIVYRAGRKDNEARSAVKAVAFLQKAGVSEAGQSRCHQLIMTTKTHAATTEEEALLVDLDLAVLARDPAGYDEYTRAIRKEFGMFPDFVYRPGRKKALRHFLEKPYIYHGAIARGQWEDAARSNLERELGQL</sequence>
<evidence type="ECO:0000313" key="2">
    <source>
        <dbReference type="Proteomes" id="UP000321907"/>
    </source>
</evidence>
<gene>
    <name evidence="1" type="ORF">FUA23_05495</name>
</gene>
<dbReference type="EMBL" id="VOXD01000006">
    <property type="protein sequence ID" value="TXF90552.1"/>
    <property type="molecule type" value="Genomic_DNA"/>
</dbReference>
<keyword evidence="2" id="KW-1185">Reference proteome</keyword>
<proteinExistence type="predicted"/>
<evidence type="ECO:0008006" key="3">
    <source>
        <dbReference type="Google" id="ProtNLM"/>
    </source>
</evidence>
<dbReference type="PIRSF" id="PIRSF035170">
    <property type="entry name" value="HD_phosphohydro"/>
    <property type="match status" value="1"/>
</dbReference>
<reference evidence="1 2" key="1">
    <citation type="submission" date="2019-08" db="EMBL/GenBank/DDBJ databases">
        <title>Lewinella sp. strain SSH13 Genome sequencing and assembly.</title>
        <authorList>
            <person name="Kim I."/>
        </authorList>
    </citation>
    <scope>NUCLEOTIDE SEQUENCE [LARGE SCALE GENOMIC DNA]</scope>
    <source>
        <strain evidence="1 2">SSH13</strain>
    </source>
</reference>
<protein>
    <recommendedName>
        <fullName evidence="3">Metal-dependent HD superfamily phosphohydrolase</fullName>
    </recommendedName>
</protein>